<dbReference type="PRINTS" id="PR00344">
    <property type="entry name" value="BCTRLSENSOR"/>
</dbReference>
<dbReference type="PANTHER" id="PTHR45339:SF1">
    <property type="entry name" value="HYBRID SIGNAL TRANSDUCTION HISTIDINE KINASE J"/>
    <property type="match status" value="1"/>
</dbReference>
<dbReference type="Gene3D" id="3.40.50.2300">
    <property type="match status" value="2"/>
</dbReference>
<evidence type="ECO:0000256" key="12">
    <source>
        <dbReference type="PROSITE-ProRule" id="PRU00110"/>
    </source>
</evidence>
<keyword evidence="8" id="KW-0067">ATP-binding</keyword>
<dbReference type="InterPro" id="IPR000700">
    <property type="entry name" value="PAS-assoc_C"/>
</dbReference>
<dbReference type="InterPro" id="IPR036097">
    <property type="entry name" value="HisK_dim/P_sf"/>
</dbReference>
<dbReference type="Pfam" id="PF03924">
    <property type="entry name" value="CHASE"/>
    <property type="match status" value="1"/>
</dbReference>
<evidence type="ECO:0000256" key="2">
    <source>
        <dbReference type="ARBA" id="ARBA00004651"/>
    </source>
</evidence>
<feature type="domain" description="CHASE" evidence="19">
    <location>
        <begin position="76"/>
        <end position="293"/>
    </location>
</feature>
<feature type="modified residue" description="4-aspartylphosphate" evidence="13">
    <location>
        <position position="1068"/>
    </location>
</feature>
<evidence type="ECO:0000313" key="22">
    <source>
        <dbReference type="Proteomes" id="UP000646152"/>
    </source>
</evidence>
<accession>A0ABQ1IMZ4</accession>
<dbReference type="PROSITE" id="PS50839">
    <property type="entry name" value="CHASE"/>
    <property type="match status" value="1"/>
</dbReference>
<comment type="catalytic activity">
    <reaction evidence="1">
        <text>ATP + protein L-histidine = ADP + protein N-phospho-L-histidine.</text>
        <dbReference type="EC" id="2.7.13.3"/>
    </reaction>
</comment>
<keyword evidence="22" id="KW-1185">Reference proteome</keyword>
<dbReference type="PROSITE" id="PS50110">
    <property type="entry name" value="RESPONSE_REGULATORY"/>
    <property type="match status" value="2"/>
</dbReference>
<feature type="domain" description="PAS" evidence="17">
    <location>
        <begin position="343"/>
        <end position="413"/>
    </location>
</feature>
<dbReference type="SMART" id="SM00448">
    <property type="entry name" value="REC"/>
    <property type="match status" value="2"/>
</dbReference>
<organism evidence="21 22">
    <name type="scientific">Oceanisphaera marina</name>
    <dbReference type="NCBI Taxonomy" id="2017550"/>
    <lineage>
        <taxon>Bacteria</taxon>
        <taxon>Pseudomonadati</taxon>
        <taxon>Pseudomonadota</taxon>
        <taxon>Gammaproteobacteria</taxon>
        <taxon>Aeromonadales</taxon>
        <taxon>Aeromonadaceae</taxon>
        <taxon>Oceanisphaera</taxon>
    </lineage>
</organism>
<feature type="transmembrane region" description="Helical" evidence="14">
    <location>
        <begin position="12"/>
        <end position="31"/>
    </location>
</feature>
<sequence length="1356" mass="148188">MTLHPGFIKNPWSLLTLIVGLVVSILLAWQLHQSNEQRVEKAVADAAARANTAVLQRLELYQYGLRGARGAVLSAGDNEFNRELFHRYSLARDIDQEFPGARGFGFIRRVSQAGTDAFVEQARANGWPDFRVRELNAHNSERYVIQYIEPVERNIEAVGLDIGSEKTRRAAAEAAMRSGKVRLSGPITLVQASGKPLQSFLILMPVYRNGITPATEAEREQQTIGWSYAPLLMEEVLSSLNLDVDAAQLELFDVTSKDESTRFYSSNSKAIASPSAYTQTIQLEVYGRRWESRFSVTPAFIAALNPSSPLQFFLLGALISLLAALLIGTTHLSRQRRHQVLDEQARLAAIVESSIDGIIGKTLDGVITSWNRGAEQLFGYPASVAIGQPLTRLVVPQDRQQEEASILARVRNGDHIPHFETLRQRQDGSRFPVSVTVSPILNSAGQVIGASKTVRDITSQKEAEARVLELNSSLEAEIALRTAELTAARDQLLMAADIARLGIWTWTLADNRLDWNDKMFELYGYPVSLRKQGLGYEHWHARLHPDDADHAVAAMEAAMKGTASYDPVFRLRLPNGDIRYIQAGAQVEHDAEGQVIRITGINLDITPQRELETGLRQAKARADEASAAKSTFLSNMSHEIRTPLNAVLGMLQLVQQTALDQRQSDYIAKTYKAARSLLGLLNDILDYSKIEAGKLQLEPHPFELEDLMQELAVVLSGNLGIKPVELMFDFAPSLPGSLIGDRLRLQQVLINLAGNAIKFTEQGEVVIRLSELSRCPEWVRLRVEVIDTGIGIAEDKLDYILEGFNQAEASTARRFGGTGLGLVISKRLLALMGTELHVSSTLGEGSCFWFEVMLGLEQEVQPLVTAEISEQPLRVLVVDDHHISADILARVARQQGWQVSTANSGQQALLEVQQNNDYDLVLMDWAMPDMNGLEAATKIRTLVQEHLPTVIMITAYGREQLAQAQQTANPPFTDFLTKPVTPQQLISTVQRALAGETMASEHKAIPAPSRQRLIGLRLLVVEDNALNRQVAAELLRGEGAVVELAEGGLEGVSKVVGAPTAFDMVLMDMQMPDIDGLEATRRIRAHGACLELPILAMTANVSMEDQRACLAAGMNAHIGKPVDIEQLVAVLLSFCSNSGGLVVERAVESHVEAGDNIAAIIRRFGGDAGLYQRLLIGFEKEAGALFDELERHVGARDPVAAAATLHTFRGAAGTMGAASFAARLSALEQQLRDQNTEQAFSSLNAAALSALKAQLAQERAALLEAVSMQVTAAKPVASVEAIPDTQEATGGCPKEQLEQLLALLEAGNMDAIDCFERLPVSVLESLNDQRPSLTAAVQNLDFAAASRIVSERLEAL</sequence>
<dbReference type="NCBIfam" id="TIGR00229">
    <property type="entry name" value="sensory_box"/>
    <property type="match status" value="1"/>
</dbReference>
<dbReference type="CDD" id="cd16922">
    <property type="entry name" value="HATPase_EvgS-ArcB-TorS-like"/>
    <property type="match status" value="1"/>
</dbReference>
<dbReference type="InterPro" id="IPR036890">
    <property type="entry name" value="HATPase_C_sf"/>
</dbReference>
<evidence type="ECO:0000256" key="7">
    <source>
        <dbReference type="ARBA" id="ARBA00022741"/>
    </source>
</evidence>
<feature type="domain" description="Histidine kinase" evidence="15">
    <location>
        <begin position="635"/>
        <end position="856"/>
    </location>
</feature>
<dbReference type="Gene3D" id="1.10.287.130">
    <property type="match status" value="1"/>
</dbReference>
<dbReference type="PROSITE" id="PS50109">
    <property type="entry name" value="HIS_KIN"/>
    <property type="match status" value="1"/>
</dbReference>
<dbReference type="Gene3D" id="3.30.565.10">
    <property type="entry name" value="Histidine kinase-like ATPase, C-terminal domain"/>
    <property type="match status" value="1"/>
</dbReference>
<dbReference type="PANTHER" id="PTHR45339">
    <property type="entry name" value="HYBRID SIGNAL TRANSDUCTION HISTIDINE KINASE J"/>
    <property type="match status" value="1"/>
</dbReference>
<dbReference type="InterPro" id="IPR001610">
    <property type="entry name" value="PAC"/>
</dbReference>
<dbReference type="Pfam" id="PF00512">
    <property type="entry name" value="HisKA"/>
    <property type="match status" value="1"/>
</dbReference>
<keyword evidence="11 14" id="KW-0472">Membrane</keyword>
<dbReference type="SMART" id="SM00388">
    <property type="entry name" value="HisKA"/>
    <property type="match status" value="1"/>
</dbReference>
<proteinExistence type="predicted"/>
<dbReference type="Pfam" id="PF00072">
    <property type="entry name" value="Response_reg"/>
    <property type="match status" value="2"/>
</dbReference>
<dbReference type="InterPro" id="IPR003594">
    <property type="entry name" value="HATPase_dom"/>
</dbReference>
<evidence type="ECO:0000256" key="14">
    <source>
        <dbReference type="SAM" id="Phobius"/>
    </source>
</evidence>
<dbReference type="Pfam" id="PF00989">
    <property type="entry name" value="PAS"/>
    <property type="match status" value="1"/>
</dbReference>
<reference evidence="22" key="1">
    <citation type="journal article" date="2019" name="Int. J. Syst. Evol. Microbiol.">
        <title>The Global Catalogue of Microorganisms (GCM) 10K type strain sequencing project: providing services to taxonomists for standard genome sequencing and annotation.</title>
        <authorList>
            <consortium name="The Broad Institute Genomics Platform"/>
            <consortium name="The Broad Institute Genome Sequencing Center for Infectious Disease"/>
            <person name="Wu L."/>
            <person name="Ma J."/>
        </authorList>
    </citation>
    <scope>NUCLEOTIDE SEQUENCE [LARGE SCALE GENOMIC DNA]</scope>
    <source>
        <strain evidence="22">CGMCC 1.15923</strain>
    </source>
</reference>
<feature type="domain" description="HPt" evidence="20">
    <location>
        <begin position="1167"/>
        <end position="1266"/>
    </location>
</feature>
<evidence type="ECO:0000256" key="5">
    <source>
        <dbReference type="ARBA" id="ARBA00022553"/>
    </source>
</evidence>
<evidence type="ECO:0000256" key="8">
    <source>
        <dbReference type="ARBA" id="ARBA00022840"/>
    </source>
</evidence>
<dbReference type="InterPro" id="IPR008207">
    <property type="entry name" value="Sig_transdc_His_kin_Hpt_dom"/>
</dbReference>
<dbReference type="InterPro" id="IPR003661">
    <property type="entry name" value="HisK_dim/P_dom"/>
</dbReference>
<dbReference type="Gene3D" id="3.30.450.350">
    <property type="entry name" value="CHASE domain"/>
    <property type="match status" value="1"/>
</dbReference>
<dbReference type="EC" id="2.7.13.3" evidence="3"/>
<feature type="modified residue" description="4-aspartylphosphate" evidence="13">
    <location>
        <position position="924"/>
    </location>
</feature>
<keyword evidence="7" id="KW-0547">Nucleotide-binding</keyword>
<dbReference type="InterPro" id="IPR005467">
    <property type="entry name" value="His_kinase_dom"/>
</dbReference>
<dbReference type="InterPro" id="IPR011006">
    <property type="entry name" value="CheY-like_superfamily"/>
</dbReference>
<dbReference type="SMART" id="SM00086">
    <property type="entry name" value="PAC"/>
    <property type="match status" value="2"/>
</dbReference>
<evidence type="ECO:0000256" key="10">
    <source>
        <dbReference type="ARBA" id="ARBA00023012"/>
    </source>
</evidence>
<comment type="subcellular location">
    <subcellularLocation>
        <location evidence="2">Cell membrane</location>
        <topology evidence="2">Multi-pass membrane protein</topology>
    </subcellularLocation>
</comment>
<dbReference type="Gene3D" id="3.30.450.20">
    <property type="entry name" value="PAS domain"/>
    <property type="match status" value="2"/>
</dbReference>
<dbReference type="Pfam" id="PF01627">
    <property type="entry name" value="Hpt"/>
    <property type="match status" value="1"/>
</dbReference>
<protein>
    <recommendedName>
        <fullName evidence="3">histidine kinase</fullName>
        <ecNumber evidence="3">2.7.13.3</ecNumber>
    </recommendedName>
</protein>
<evidence type="ECO:0000259" key="15">
    <source>
        <dbReference type="PROSITE" id="PS50109"/>
    </source>
</evidence>
<dbReference type="Proteomes" id="UP000646152">
    <property type="component" value="Unassembled WGS sequence"/>
</dbReference>
<keyword evidence="5 13" id="KW-0597">Phosphoprotein</keyword>
<dbReference type="SUPFAM" id="SSF47384">
    <property type="entry name" value="Homodimeric domain of signal transducing histidine kinase"/>
    <property type="match status" value="1"/>
</dbReference>
<feature type="transmembrane region" description="Helical" evidence="14">
    <location>
        <begin position="312"/>
        <end position="332"/>
    </location>
</feature>
<dbReference type="InterPro" id="IPR036641">
    <property type="entry name" value="HPT_dom_sf"/>
</dbReference>
<dbReference type="PROSITE" id="PS50113">
    <property type="entry name" value="PAC"/>
    <property type="match status" value="2"/>
</dbReference>
<dbReference type="CDD" id="cd00130">
    <property type="entry name" value="PAS"/>
    <property type="match status" value="2"/>
</dbReference>
<evidence type="ECO:0000313" key="21">
    <source>
        <dbReference type="EMBL" id="GGB47889.1"/>
    </source>
</evidence>
<evidence type="ECO:0000259" key="16">
    <source>
        <dbReference type="PROSITE" id="PS50110"/>
    </source>
</evidence>
<evidence type="ECO:0000259" key="17">
    <source>
        <dbReference type="PROSITE" id="PS50112"/>
    </source>
</evidence>
<dbReference type="SMART" id="SM01079">
    <property type="entry name" value="CHASE"/>
    <property type="match status" value="1"/>
</dbReference>
<gene>
    <name evidence="21" type="ORF">GCM10011502_21510</name>
</gene>
<feature type="domain" description="PAC" evidence="18">
    <location>
        <begin position="417"/>
        <end position="469"/>
    </location>
</feature>
<evidence type="ECO:0000256" key="4">
    <source>
        <dbReference type="ARBA" id="ARBA00022475"/>
    </source>
</evidence>
<dbReference type="SUPFAM" id="SSF55785">
    <property type="entry name" value="PYP-like sensor domain (PAS domain)"/>
    <property type="match status" value="2"/>
</dbReference>
<dbReference type="Gene3D" id="1.20.120.160">
    <property type="entry name" value="HPT domain"/>
    <property type="match status" value="1"/>
</dbReference>
<keyword evidence="9 14" id="KW-1133">Transmembrane helix</keyword>
<evidence type="ECO:0000259" key="20">
    <source>
        <dbReference type="PROSITE" id="PS50894"/>
    </source>
</evidence>
<dbReference type="SMART" id="SM00387">
    <property type="entry name" value="HATPase_c"/>
    <property type="match status" value="1"/>
</dbReference>
<dbReference type="PROSITE" id="PS50112">
    <property type="entry name" value="PAS"/>
    <property type="match status" value="1"/>
</dbReference>
<dbReference type="SUPFAM" id="SSF47226">
    <property type="entry name" value="Histidine-containing phosphotransfer domain, HPT domain"/>
    <property type="match status" value="1"/>
</dbReference>
<dbReference type="SUPFAM" id="SSF52172">
    <property type="entry name" value="CheY-like"/>
    <property type="match status" value="2"/>
</dbReference>
<evidence type="ECO:0000256" key="9">
    <source>
        <dbReference type="ARBA" id="ARBA00022989"/>
    </source>
</evidence>
<feature type="domain" description="PAC" evidence="18">
    <location>
        <begin position="565"/>
        <end position="617"/>
    </location>
</feature>
<dbReference type="InterPro" id="IPR013767">
    <property type="entry name" value="PAS_fold"/>
</dbReference>
<feature type="modified residue" description="Phosphohistidine" evidence="12">
    <location>
        <position position="1206"/>
    </location>
</feature>
<evidence type="ECO:0000256" key="11">
    <source>
        <dbReference type="ARBA" id="ARBA00023136"/>
    </source>
</evidence>
<dbReference type="InterPro" id="IPR000014">
    <property type="entry name" value="PAS"/>
</dbReference>
<evidence type="ECO:0000256" key="13">
    <source>
        <dbReference type="PROSITE-ProRule" id="PRU00169"/>
    </source>
</evidence>
<dbReference type="Gene3D" id="2.10.70.100">
    <property type="match status" value="1"/>
</dbReference>
<comment type="caution">
    <text evidence="21">The sequence shown here is derived from an EMBL/GenBank/DDBJ whole genome shotgun (WGS) entry which is preliminary data.</text>
</comment>
<dbReference type="EMBL" id="BMKE01000017">
    <property type="protein sequence ID" value="GGB47889.1"/>
    <property type="molecule type" value="Genomic_DNA"/>
</dbReference>
<dbReference type="SMART" id="SM00091">
    <property type="entry name" value="PAS"/>
    <property type="match status" value="2"/>
</dbReference>
<evidence type="ECO:0000256" key="1">
    <source>
        <dbReference type="ARBA" id="ARBA00000085"/>
    </source>
</evidence>
<keyword evidence="10" id="KW-0902">Two-component regulatory system</keyword>
<dbReference type="Pfam" id="PF08447">
    <property type="entry name" value="PAS_3"/>
    <property type="match status" value="1"/>
</dbReference>
<name>A0ABQ1IMZ4_9GAMM</name>
<evidence type="ECO:0000256" key="3">
    <source>
        <dbReference type="ARBA" id="ARBA00012438"/>
    </source>
</evidence>
<dbReference type="Pfam" id="PF02518">
    <property type="entry name" value="HATPase_c"/>
    <property type="match status" value="1"/>
</dbReference>
<dbReference type="InterPro" id="IPR006189">
    <property type="entry name" value="CHASE_dom"/>
</dbReference>
<feature type="domain" description="Response regulatory" evidence="16">
    <location>
        <begin position="1017"/>
        <end position="1135"/>
    </location>
</feature>
<dbReference type="PROSITE" id="PS50894">
    <property type="entry name" value="HPT"/>
    <property type="match status" value="1"/>
</dbReference>
<dbReference type="InterPro" id="IPR001789">
    <property type="entry name" value="Sig_transdc_resp-reg_receiver"/>
</dbReference>
<feature type="domain" description="Response regulatory" evidence="16">
    <location>
        <begin position="874"/>
        <end position="993"/>
    </location>
</feature>
<dbReference type="InterPro" id="IPR004358">
    <property type="entry name" value="Sig_transdc_His_kin-like_C"/>
</dbReference>
<evidence type="ECO:0000259" key="18">
    <source>
        <dbReference type="PROSITE" id="PS50113"/>
    </source>
</evidence>
<dbReference type="InterPro" id="IPR035965">
    <property type="entry name" value="PAS-like_dom_sf"/>
</dbReference>
<keyword evidence="6 14" id="KW-0812">Transmembrane</keyword>
<evidence type="ECO:0000256" key="6">
    <source>
        <dbReference type="ARBA" id="ARBA00022692"/>
    </source>
</evidence>
<dbReference type="CDD" id="cd00082">
    <property type="entry name" value="HisKA"/>
    <property type="match status" value="1"/>
</dbReference>
<keyword evidence="4" id="KW-1003">Cell membrane</keyword>
<dbReference type="InterPro" id="IPR013655">
    <property type="entry name" value="PAS_fold_3"/>
</dbReference>
<dbReference type="CDD" id="cd17546">
    <property type="entry name" value="REC_hyHK_CKI1_RcsC-like"/>
    <property type="match status" value="2"/>
</dbReference>
<dbReference type="InterPro" id="IPR042240">
    <property type="entry name" value="CHASE_sf"/>
</dbReference>
<dbReference type="SUPFAM" id="SSF55874">
    <property type="entry name" value="ATPase domain of HSP90 chaperone/DNA topoisomerase II/histidine kinase"/>
    <property type="match status" value="1"/>
</dbReference>
<evidence type="ECO:0000259" key="19">
    <source>
        <dbReference type="PROSITE" id="PS50839"/>
    </source>
</evidence>
<dbReference type="RefSeq" id="WP_188630131.1">
    <property type="nucleotide sequence ID" value="NZ_BMKE01000017.1"/>
</dbReference>